<dbReference type="EMBL" id="CAFBMT010000006">
    <property type="protein sequence ID" value="CAB4929144.1"/>
    <property type="molecule type" value="Genomic_DNA"/>
</dbReference>
<reference evidence="8" key="1">
    <citation type="submission" date="2020-05" db="EMBL/GenBank/DDBJ databases">
        <authorList>
            <person name="Chiriac C."/>
            <person name="Salcher M."/>
            <person name="Ghai R."/>
            <person name="Kavagutti S V."/>
        </authorList>
    </citation>
    <scope>NUCLEOTIDE SEQUENCE</scope>
</reference>
<dbReference type="Gene3D" id="1.10.390.10">
    <property type="entry name" value="Neutral Protease Domain 2"/>
    <property type="match status" value="1"/>
</dbReference>
<dbReference type="SUPFAM" id="SSF63737">
    <property type="entry name" value="Leukotriene A4 hydrolase N-terminal domain"/>
    <property type="match status" value="1"/>
</dbReference>
<protein>
    <submittedName>
        <fullName evidence="8">Unannotated protein</fullName>
    </submittedName>
</protein>
<dbReference type="PANTHER" id="PTHR46322:SF1">
    <property type="entry name" value="PUROMYCIN-SENSITIVE AMINOPEPTIDASE"/>
    <property type="match status" value="1"/>
</dbReference>
<feature type="domain" description="Peptidase M1 membrane alanine aminopeptidase" evidence="1">
    <location>
        <begin position="218"/>
        <end position="424"/>
    </location>
</feature>
<sequence length="852" mass="92818">MSTTLGSGSHWRIDEIRLRIELDHENVTVEAELHVQSTVAQPGPLVLDGHGLQTLDVGVDGSPAADAVIERRTLTLALTAGSHVVSTKVSASVGAPGDKGFVSYAGLLSTCLEPQGFRRLTWSLDEPSSRSVYDVTLVGAVSDFPVMLSNGNLVDSGELPEGRHFARFHDPIPKPTYLFAMVGGHLGRRSARHITQSGAVVTTTVVAPPDMIDGCEFALWAMDEVMRFDEQQGGIEHDLAELLYVAIPGYPDATEYHGLMFFEPTLLIADQTGYTDDDLLLIAANVAHEYGHHVRGNRVTVRTWGQLALKEGLTVLTAQNGFRRHLFGPATRVLDVLDLRRLQFPEEITIGAPVLRGEVSDPTALYNRTTYLKGAELFNMLRTLVGDERWREVMVGFIHHHDLGAAGVDDFVDALRQAAPERADAIDAVARWFTTAGRPSIVIEHRPGSDRVTIRRTDRLTDDPPLGIPVVVGLLDADGAACPVSIDGGPAETQALLLLTDRAHEWTLSAPVATLAPLRAYSAPVDVATDHSVAALSTLLRHDTDPYVRWWASEELMIRFVDTFRRGEPTGDLLAALTDALQIAVATIDDPLLLAQVLAVPDEFMLGDREPIIDVDGVAGGLDELRRRLGAALFETLTEVWGRVLAGTAAHGDGPAAIAQRMLVEPLLALLIGSGRDEGLALASSAFRGAQPTIAMRSFAQLAHSEAIALDDLADEAYQRWSGAPMLVERWMRAQSGARRADTIDRVQRLASSPLYNRADRSVVVALWFPFATRNRSVFHHPSGRGYRVFVDELGELMPTSSGTAVRLVGDLLQFQRFDAHRSALLRVELERMADMQGMPDFAVGILRHLLG</sequence>
<dbReference type="Pfam" id="PF17432">
    <property type="entry name" value="DUF3458_C"/>
    <property type="match status" value="1"/>
</dbReference>
<dbReference type="InterPro" id="IPR027268">
    <property type="entry name" value="Peptidase_M4/M1_CTD_sf"/>
</dbReference>
<dbReference type="Gene3D" id="1.25.50.10">
    <property type="entry name" value="Peptidase M1, alanyl aminopeptidase, C-terminal domain"/>
    <property type="match status" value="1"/>
</dbReference>
<organism evidence="8">
    <name type="scientific">freshwater metagenome</name>
    <dbReference type="NCBI Taxonomy" id="449393"/>
    <lineage>
        <taxon>unclassified sequences</taxon>
        <taxon>metagenomes</taxon>
        <taxon>ecological metagenomes</taxon>
    </lineage>
</organism>
<evidence type="ECO:0000313" key="8">
    <source>
        <dbReference type="EMBL" id="CAB4976447.1"/>
    </source>
</evidence>
<dbReference type="Pfam" id="PF17900">
    <property type="entry name" value="Peptidase_M1_N"/>
    <property type="match status" value="1"/>
</dbReference>
<dbReference type="EMBL" id="CAFBOL010000008">
    <property type="protein sequence ID" value="CAB4976447.1"/>
    <property type="molecule type" value="Genomic_DNA"/>
</dbReference>
<dbReference type="EMBL" id="CAESGF010000006">
    <property type="protein sequence ID" value="CAB4363548.1"/>
    <property type="molecule type" value="Genomic_DNA"/>
</dbReference>
<dbReference type="InterPro" id="IPR038438">
    <property type="entry name" value="PepN_Ig-like_sf"/>
</dbReference>
<dbReference type="InterPro" id="IPR042097">
    <property type="entry name" value="Aminopeptidase_N-like_N_sf"/>
</dbReference>
<dbReference type="GO" id="GO:0008270">
    <property type="term" value="F:zinc ion binding"/>
    <property type="evidence" value="ECO:0007669"/>
    <property type="project" value="InterPro"/>
</dbReference>
<dbReference type="EMBL" id="CAEZYF010000006">
    <property type="protein sequence ID" value="CAB4719958.1"/>
    <property type="molecule type" value="Genomic_DNA"/>
</dbReference>
<accession>A0A6J7M718</accession>
<dbReference type="InterPro" id="IPR012779">
    <property type="entry name" value="Peptidase_M1_pepN"/>
</dbReference>
<feature type="domain" description="Peptidase M1 alanyl aminopeptidase C-terminal" evidence="2">
    <location>
        <begin position="535"/>
        <end position="838"/>
    </location>
</feature>
<dbReference type="Gene3D" id="2.60.40.1730">
    <property type="entry name" value="tricorn interacting facor f3 domain"/>
    <property type="match status" value="1"/>
</dbReference>
<dbReference type="InterPro" id="IPR024601">
    <property type="entry name" value="Peptidase_M1_pepN_C"/>
</dbReference>
<proteinExistence type="predicted"/>
<dbReference type="InterPro" id="IPR037144">
    <property type="entry name" value="Peptidase_M1_pepN_C_sf"/>
</dbReference>
<dbReference type="GO" id="GO:0008237">
    <property type="term" value="F:metallopeptidase activity"/>
    <property type="evidence" value="ECO:0007669"/>
    <property type="project" value="InterPro"/>
</dbReference>
<name>A0A6J7M718_9ZZZZ</name>
<gene>
    <name evidence="5" type="ORF">UFOPK2656_01254</name>
    <name evidence="6" type="ORF">UFOPK3267_02288</name>
    <name evidence="7" type="ORF">UFOPK3651_01361</name>
    <name evidence="8" type="ORF">UFOPK3931_00522</name>
    <name evidence="4" type="ORF">UFOPK4189_01328</name>
</gene>
<evidence type="ECO:0000259" key="1">
    <source>
        <dbReference type="Pfam" id="PF01433"/>
    </source>
</evidence>
<dbReference type="Gene3D" id="2.60.40.1840">
    <property type="match status" value="1"/>
</dbReference>
<evidence type="ECO:0000313" key="5">
    <source>
        <dbReference type="EMBL" id="CAB4719958.1"/>
    </source>
</evidence>
<evidence type="ECO:0000313" key="6">
    <source>
        <dbReference type="EMBL" id="CAB4852768.1"/>
    </source>
</evidence>
<dbReference type="AlphaFoldDB" id="A0A6J7M718"/>
<dbReference type="InterPro" id="IPR014782">
    <property type="entry name" value="Peptidase_M1_dom"/>
</dbReference>
<evidence type="ECO:0000313" key="7">
    <source>
        <dbReference type="EMBL" id="CAB4929144.1"/>
    </source>
</evidence>
<dbReference type="SUPFAM" id="SSF55486">
    <property type="entry name" value="Metalloproteases ('zincins'), catalytic domain"/>
    <property type="match status" value="1"/>
</dbReference>
<evidence type="ECO:0000259" key="3">
    <source>
        <dbReference type="Pfam" id="PF17900"/>
    </source>
</evidence>
<dbReference type="PANTHER" id="PTHR46322">
    <property type="entry name" value="PUROMYCIN-SENSITIVE AMINOPEPTIDASE"/>
    <property type="match status" value="1"/>
</dbReference>
<dbReference type="InterPro" id="IPR045357">
    <property type="entry name" value="Aminopeptidase_N-like_N"/>
</dbReference>
<dbReference type="EMBL" id="CAFBIY010000153">
    <property type="protein sequence ID" value="CAB4852768.1"/>
    <property type="molecule type" value="Genomic_DNA"/>
</dbReference>
<evidence type="ECO:0000259" key="2">
    <source>
        <dbReference type="Pfam" id="PF17432"/>
    </source>
</evidence>
<feature type="domain" description="Aminopeptidase N-like N-terminal" evidence="3">
    <location>
        <begin position="108"/>
        <end position="178"/>
    </location>
</feature>
<dbReference type="Pfam" id="PF01433">
    <property type="entry name" value="Peptidase_M1"/>
    <property type="match status" value="1"/>
</dbReference>
<evidence type="ECO:0000313" key="4">
    <source>
        <dbReference type="EMBL" id="CAB4363548.1"/>
    </source>
</evidence>